<dbReference type="InterPro" id="IPR036770">
    <property type="entry name" value="Ankyrin_rpt-contain_sf"/>
</dbReference>
<gene>
    <name evidence="1" type="ORF">SVIM_LOCUS92196</name>
</gene>
<dbReference type="Pfam" id="PF12796">
    <property type="entry name" value="Ank_2"/>
    <property type="match status" value="2"/>
</dbReference>
<organism evidence="1">
    <name type="scientific">Salix viminalis</name>
    <name type="common">Common osier</name>
    <name type="synonym">Basket willow</name>
    <dbReference type="NCBI Taxonomy" id="40686"/>
    <lineage>
        <taxon>Eukaryota</taxon>
        <taxon>Viridiplantae</taxon>
        <taxon>Streptophyta</taxon>
        <taxon>Embryophyta</taxon>
        <taxon>Tracheophyta</taxon>
        <taxon>Spermatophyta</taxon>
        <taxon>Magnoliopsida</taxon>
        <taxon>eudicotyledons</taxon>
        <taxon>Gunneridae</taxon>
        <taxon>Pentapetalae</taxon>
        <taxon>rosids</taxon>
        <taxon>fabids</taxon>
        <taxon>Malpighiales</taxon>
        <taxon>Salicaceae</taxon>
        <taxon>Saliceae</taxon>
        <taxon>Salix</taxon>
    </lineage>
</organism>
<reference evidence="1" key="1">
    <citation type="submission" date="2019-03" db="EMBL/GenBank/DDBJ databases">
        <authorList>
            <person name="Mank J."/>
            <person name="Almeida P."/>
        </authorList>
    </citation>
    <scope>NUCLEOTIDE SEQUENCE</scope>
    <source>
        <strain evidence="1">78183</strain>
    </source>
</reference>
<dbReference type="PANTHER" id="PTHR24177:SF292">
    <property type="entry name" value="ANKYRIN REPEAT FAMILY PROTEIN-RELATED"/>
    <property type="match status" value="1"/>
</dbReference>
<accession>A0A6N2KIA3</accession>
<dbReference type="AlphaFoldDB" id="A0A6N2KIA3"/>
<dbReference type="Gene3D" id="1.25.40.20">
    <property type="entry name" value="Ankyrin repeat-containing domain"/>
    <property type="match status" value="2"/>
</dbReference>
<dbReference type="EMBL" id="CAADRP010000446">
    <property type="protein sequence ID" value="VFU28178.1"/>
    <property type="molecule type" value="Genomic_DNA"/>
</dbReference>
<dbReference type="SUPFAM" id="SSF48403">
    <property type="entry name" value="Ankyrin repeat"/>
    <property type="match status" value="3"/>
</dbReference>
<evidence type="ECO:0000313" key="1">
    <source>
        <dbReference type="EMBL" id="VFU28178.1"/>
    </source>
</evidence>
<name>A0A6N2KIA3_SALVM</name>
<dbReference type="InterPro" id="IPR002110">
    <property type="entry name" value="Ankyrin_rpt"/>
</dbReference>
<evidence type="ECO:0008006" key="2">
    <source>
        <dbReference type="Google" id="ProtNLM"/>
    </source>
</evidence>
<protein>
    <recommendedName>
        <fullName evidence="2">PGG domain-containing protein</fullName>
    </recommendedName>
</protein>
<dbReference type="PANTHER" id="PTHR24177">
    <property type="entry name" value="CASKIN"/>
    <property type="match status" value="1"/>
</dbReference>
<dbReference type="SMART" id="SM00248">
    <property type="entry name" value="ANK"/>
    <property type="match status" value="8"/>
</dbReference>
<dbReference type="GO" id="GO:0016020">
    <property type="term" value="C:membrane"/>
    <property type="evidence" value="ECO:0007669"/>
    <property type="project" value="TreeGrafter"/>
</dbReference>
<proteinExistence type="predicted"/>
<sequence>MAAVEIIDGVNINAAINSARRGTPHNNIELIVVPQQLPTVDGEERKRYLQLYQAALSGDWDTAEGIYKLFPGEVNARITKRGETALHIAAAAEHTHFVKQLVGKMSTEALTYRNNAGNTAFCFAAISGVEALAKVMMDEKRDLAMTPGRGDLLPIYMATLLGHRGMVSYLYDETNEQLTDGDRVALLVALINSDMYDVAWKMITAHPGLAYARDEHQLTALHSFAQKSCMPTNAVDQSLPGLLNKNLNPVSVFKLARMKKLMHRQALDLIQYLWERVVLLDDATISLQIGEPWPLIFTAAERGNLDFLTILIRLYPDLIFKVDQNTYSIFHIAILNRHEDIFKMIYQIGSIKNLITTYKDKEGNNMLHLAARVLQSPSRLNVIPGAALQLQHELLWFEKYSIPIAAVASLPVLFFIWQHFRLFADMIHSTYTCRSLFKPNKSPLFSKKAKAALSGDWDTAEGIYELFPAEVNARITKRGETALHIAAAAEHTHFVKQLVGKMSKEALTCKNNAGNTAFCFAAISGVEALAKVMMGKKRELAMTPGRRDLLPIYMATLLGHRGMVSYLYDETNEQLTDGDRIALLVALINSDMYDVAWKMITAHPGLALARDHEHHELTALHALAQKSCMPSNAVDQSLPGFWNKNLNPVSVFKLARMKKLMHKQALDLIQHLWERVILLDDATISHQIGEPWPLIFTAAERGNLDFLTILIRLYPDLIFKVDQNTYSIFHIAILNRHEDIFKMIYQIGSIKNLITTYKDKEGNNMLHLAARVLQSPSRLNVIPGAALQLQHELLWFEKYSIPIAAVASLPVLFFIWQHFRLFADMIHSTYTSRSLFKPNKSPLFSKKAKSGANSGRHVSQA</sequence>